<organism evidence="2 3">
    <name type="scientific">Paralvinella palmiformis</name>
    <dbReference type="NCBI Taxonomy" id="53620"/>
    <lineage>
        <taxon>Eukaryota</taxon>
        <taxon>Metazoa</taxon>
        <taxon>Spiralia</taxon>
        <taxon>Lophotrochozoa</taxon>
        <taxon>Annelida</taxon>
        <taxon>Polychaeta</taxon>
        <taxon>Sedentaria</taxon>
        <taxon>Canalipalpata</taxon>
        <taxon>Terebellida</taxon>
        <taxon>Terebelliformia</taxon>
        <taxon>Alvinellidae</taxon>
        <taxon>Paralvinella</taxon>
    </lineage>
</organism>
<sequence length="150" mass="17888">IHLLSSTQPVELLYKPLIEFQDELVPQGFSLRTIYEIYDAQEHERLNHVMNNAGNHPYTSGAERYDSWWQSVIWPRYMRYPSDMSNNGIQIQYLWVYTRRAKEIYEQAEKLRRKNLMKARPKRRPRSAPGRRRNAFGTPKRPVSAHGTNR</sequence>
<feature type="compositionally biased region" description="Basic residues" evidence="1">
    <location>
        <begin position="114"/>
        <end position="134"/>
    </location>
</feature>
<proteinExistence type="predicted"/>
<comment type="caution">
    <text evidence="2">The sequence shown here is derived from an EMBL/GenBank/DDBJ whole genome shotgun (WGS) entry which is preliminary data.</text>
</comment>
<dbReference type="Proteomes" id="UP001208570">
    <property type="component" value="Unassembled WGS sequence"/>
</dbReference>
<evidence type="ECO:0000313" key="3">
    <source>
        <dbReference type="Proteomes" id="UP001208570"/>
    </source>
</evidence>
<evidence type="ECO:0000256" key="1">
    <source>
        <dbReference type="SAM" id="MobiDB-lite"/>
    </source>
</evidence>
<feature type="region of interest" description="Disordered" evidence="1">
    <location>
        <begin position="114"/>
        <end position="150"/>
    </location>
</feature>
<feature type="non-terminal residue" evidence="2">
    <location>
        <position position="1"/>
    </location>
</feature>
<accession>A0AAD9J5E7</accession>
<evidence type="ECO:0000313" key="2">
    <source>
        <dbReference type="EMBL" id="KAK2146952.1"/>
    </source>
</evidence>
<reference evidence="2" key="1">
    <citation type="journal article" date="2023" name="Mol. Biol. Evol.">
        <title>Third-Generation Sequencing Reveals the Adaptive Role of the Epigenome in Three Deep-Sea Polychaetes.</title>
        <authorList>
            <person name="Perez M."/>
            <person name="Aroh O."/>
            <person name="Sun Y."/>
            <person name="Lan Y."/>
            <person name="Juniper S.K."/>
            <person name="Young C.R."/>
            <person name="Angers B."/>
            <person name="Qian P.Y."/>
        </authorList>
    </citation>
    <scope>NUCLEOTIDE SEQUENCE</scope>
    <source>
        <strain evidence="2">P08H-3</strain>
    </source>
</reference>
<protein>
    <submittedName>
        <fullName evidence="2">Uncharacterized protein</fullName>
    </submittedName>
</protein>
<dbReference type="EMBL" id="JAODUP010000577">
    <property type="protein sequence ID" value="KAK2146952.1"/>
    <property type="molecule type" value="Genomic_DNA"/>
</dbReference>
<dbReference type="AlphaFoldDB" id="A0AAD9J5E7"/>
<keyword evidence="3" id="KW-1185">Reference proteome</keyword>
<name>A0AAD9J5E7_9ANNE</name>
<gene>
    <name evidence="2" type="ORF">LSH36_577g03012</name>
</gene>